<evidence type="ECO:0000313" key="3">
    <source>
        <dbReference type="EMBL" id="MFC6659445.1"/>
    </source>
</evidence>
<organism evidence="3 4">
    <name type="scientific">Deinococcus multiflagellatus</name>
    <dbReference type="NCBI Taxonomy" id="1656887"/>
    <lineage>
        <taxon>Bacteria</taxon>
        <taxon>Thermotogati</taxon>
        <taxon>Deinococcota</taxon>
        <taxon>Deinococci</taxon>
        <taxon>Deinococcales</taxon>
        <taxon>Deinococcaceae</taxon>
        <taxon>Deinococcus</taxon>
    </lineage>
</organism>
<feature type="compositionally biased region" description="Low complexity" evidence="1">
    <location>
        <begin position="184"/>
        <end position="214"/>
    </location>
</feature>
<feature type="chain" id="PRO_5047265318" evidence="2">
    <location>
        <begin position="24"/>
        <end position="375"/>
    </location>
</feature>
<dbReference type="Proteomes" id="UP001596317">
    <property type="component" value="Unassembled WGS sequence"/>
</dbReference>
<dbReference type="RefSeq" id="WP_380054026.1">
    <property type="nucleotide sequence ID" value="NZ_JBHSWB010000001.1"/>
</dbReference>
<proteinExistence type="predicted"/>
<comment type="caution">
    <text evidence="3">The sequence shown here is derived from an EMBL/GenBank/DDBJ whole genome shotgun (WGS) entry which is preliminary data.</text>
</comment>
<protein>
    <submittedName>
        <fullName evidence="3">Uncharacterized protein</fullName>
    </submittedName>
</protein>
<feature type="signal peptide" evidence="2">
    <location>
        <begin position="1"/>
        <end position="23"/>
    </location>
</feature>
<evidence type="ECO:0000256" key="1">
    <source>
        <dbReference type="SAM" id="MobiDB-lite"/>
    </source>
</evidence>
<name>A0ABW1ZF07_9DEIO</name>
<evidence type="ECO:0000256" key="2">
    <source>
        <dbReference type="SAM" id="SignalP"/>
    </source>
</evidence>
<accession>A0ABW1ZF07</accession>
<gene>
    <name evidence="3" type="ORF">ACFP90_02935</name>
</gene>
<evidence type="ECO:0000313" key="4">
    <source>
        <dbReference type="Proteomes" id="UP001596317"/>
    </source>
</evidence>
<dbReference type="EMBL" id="JBHSWB010000001">
    <property type="protein sequence ID" value="MFC6659445.1"/>
    <property type="molecule type" value="Genomic_DNA"/>
</dbReference>
<sequence length="375" mass="37888">MHRFAPRLFPVLLSGLLAGAAQAATLEFGVAYSRPGSPLWARAGISDVEVLGGTAAFGVGNRGADLSYGRGLALPPLGAVSARSSLLVTWQGGVRAGSRVTGSLGPVALNLGLSAFTVAAQAADPLAPFAEAPTDLRERGLSGDVAVRYRLSRDLVAVAGGEFGAQPHLLAGVEGRRVLTRAVSAEAEAPAPESAPTDSAPADEAPAEEAPAAEPEQETVGTLSWRLGARAGRGVLGLSGGLGYATESGLSLGLDALVGPQTFGVTGSVSAAEVLGEGSTLRLYAAYEPWRTASTPLRAGLEATWTAGPGTLALNVSGGAPAAAAWATARGSLTPCRWARSPDPGLTKKPRQCEAKPAVRCARAFSCVGAGYCRV</sequence>
<reference evidence="4" key="1">
    <citation type="journal article" date="2019" name="Int. J. Syst. Evol. Microbiol.">
        <title>The Global Catalogue of Microorganisms (GCM) 10K type strain sequencing project: providing services to taxonomists for standard genome sequencing and annotation.</title>
        <authorList>
            <consortium name="The Broad Institute Genomics Platform"/>
            <consortium name="The Broad Institute Genome Sequencing Center for Infectious Disease"/>
            <person name="Wu L."/>
            <person name="Ma J."/>
        </authorList>
    </citation>
    <scope>NUCLEOTIDE SEQUENCE [LARGE SCALE GENOMIC DNA]</scope>
    <source>
        <strain evidence="4">CCUG 63830</strain>
    </source>
</reference>
<keyword evidence="2" id="KW-0732">Signal</keyword>
<feature type="region of interest" description="Disordered" evidence="1">
    <location>
        <begin position="184"/>
        <end position="220"/>
    </location>
</feature>
<keyword evidence="4" id="KW-1185">Reference proteome</keyword>